<evidence type="ECO:0000256" key="3">
    <source>
        <dbReference type="ARBA" id="ARBA00022670"/>
    </source>
</evidence>
<keyword evidence="2 6" id="KW-0121">Carboxypeptidase</keyword>
<dbReference type="PANTHER" id="PTHR11802:SF64">
    <property type="entry name" value="CARBOXYPEPTIDASE"/>
    <property type="match status" value="1"/>
</dbReference>
<keyword evidence="6" id="KW-0732">Signal</keyword>
<gene>
    <name evidence="7" type="ORF">PILCRDRAFT_70226</name>
</gene>
<dbReference type="Proteomes" id="UP000054166">
    <property type="component" value="Unassembled WGS sequence"/>
</dbReference>
<keyword evidence="3 6" id="KW-0645">Protease</keyword>
<dbReference type="EC" id="3.4.16.-" evidence="6"/>
<dbReference type="GO" id="GO:0004185">
    <property type="term" value="F:serine-type carboxypeptidase activity"/>
    <property type="evidence" value="ECO:0007669"/>
    <property type="project" value="UniProtKB-UniRule"/>
</dbReference>
<dbReference type="GO" id="GO:0000324">
    <property type="term" value="C:fungal-type vacuole"/>
    <property type="evidence" value="ECO:0007669"/>
    <property type="project" value="TreeGrafter"/>
</dbReference>
<dbReference type="PRINTS" id="PR00724">
    <property type="entry name" value="CRBOXYPTASEC"/>
</dbReference>
<evidence type="ECO:0000256" key="4">
    <source>
        <dbReference type="ARBA" id="ARBA00022801"/>
    </source>
</evidence>
<organism evidence="7 8">
    <name type="scientific">Piloderma croceum (strain F 1598)</name>
    <dbReference type="NCBI Taxonomy" id="765440"/>
    <lineage>
        <taxon>Eukaryota</taxon>
        <taxon>Fungi</taxon>
        <taxon>Dikarya</taxon>
        <taxon>Basidiomycota</taxon>
        <taxon>Agaricomycotina</taxon>
        <taxon>Agaricomycetes</taxon>
        <taxon>Agaricomycetidae</taxon>
        <taxon>Atheliales</taxon>
        <taxon>Atheliaceae</taxon>
        <taxon>Piloderma</taxon>
    </lineage>
</organism>
<dbReference type="InterPro" id="IPR018202">
    <property type="entry name" value="Ser_caboxypep_ser_AS"/>
</dbReference>
<evidence type="ECO:0000313" key="7">
    <source>
        <dbReference type="EMBL" id="KIM82700.1"/>
    </source>
</evidence>
<feature type="chain" id="PRO_5006514410" description="Carboxypeptidase" evidence="6">
    <location>
        <begin position="20"/>
        <end position="488"/>
    </location>
</feature>
<keyword evidence="4 6" id="KW-0378">Hydrolase</keyword>
<dbReference type="HOGENOM" id="CLU_008523_10_3_1"/>
<protein>
    <recommendedName>
        <fullName evidence="6">Carboxypeptidase</fullName>
        <ecNumber evidence="6">3.4.16.-</ecNumber>
    </recommendedName>
</protein>
<evidence type="ECO:0000313" key="8">
    <source>
        <dbReference type="Proteomes" id="UP000054166"/>
    </source>
</evidence>
<reference evidence="7 8" key="1">
    <citation type="submission" date="2014-04" db="EMBL/GenBank/DDBJ databases">
        <authorList>
            <consortium name="DOE Joint Genome Institute"/>
            <person name="Kuo A."/>
            <person name="Tarkka M."/>
            <person name="Buscot F."/>
            <person name="Kohler A."/>
            <person name="Nagy L.G."/>
            <person name="Floudas D."/>
            <person name="Copeland A."/>
            <person name="Barry K.W."/>
            <person name="Cichocki N."/>
            <person name="Veneault-Fourrey C."/>
            <person name="LaButti K."/>
            <person name="Lindquist E.A."/>
            <person name="Lipzen A."/>
            <person name="Lundell T."/>
            <person name="Morin E."/>
            <person name="Murat C."/>
            <person name="Sun H."/>
            <person name="Tunlid A."/>
            <person name="Henrissat B."/>
            <person name="Grigoriev I.V."/>
            <person name="Hibbett D.S."/>
            <person name="Martin F."/>
            <person name="Nordberg H.P."/>
            <person name="Cantor M.N."/>
            <person name="Hua S.X."/>
        </authorList>
    </citation>
    <scope>NUCLEOTIDE SEQUENCE [LARGE SCALE GENOMIC DNA]</scope>
    <source>
        <strain evidence="7 8">F 1598</strain>
    </source>
</reference>
<evidence type="ECO:0000256" key="6">
    <source>
        <dbReference type="RuleBase" id="RU361156"/>
    </source>
</evidence>
<dbReference type="STRING" id="765440.A0A0C3FE58"/>
<evidence type="ECO:0000256" key="2">
    <source>
        <dbReference type="ARBA" id="ARBA00022645"/>
    </source>
</evidence>
<dbReference type="SUPFAM" id="SSF53474">
    <property type="entry name" value="alpha/beta-Hydrolases"/>
    <property type="match status" value="1"/>
</dbReference>
<dbReference type="OrthoDB" id="443318at2759"/>
<dbReference type="Gene3D" id="1.10.287.410">
    <property type="match status" value="1"/>
</dbReference>
<evidence type="ECO:0000256" key="5">
    <source>
        <dbReference type="ARBA" id="ARBA00023180"/>
    </source>
</evidence>
<dbReference type="Gene3D" id="3.40.50.1820">
    <property type="entry name" value="alpha/beta hydrolase"/>
    <property type="match status" value="1"/>
</dbReference>
<reference evidence="8" key="2">
    <citation type="submission" date="2015-01" db="EMBL/GenBank/DDBJ databases">
        <title>Evolutionary Origins and Diversification of the Mycorrhizal Mutualists.</title>
        <authorList>
            <consortium name="DOE Joint Genome Institute"/>
            <consortium name="Mycorrhizal Genomics Consortium"/>
            <person name="Kohler A."/>
            <person name="Kuo A."/>
            <person name="Nagy L.G."/>
            <person name="Floudas D."/>
            <person name="Copeland A."/>
            <person name="Barry K.W."/>
            <person name="Cichocki N."/>
            <person name="Veneault-Fourrey C."/>
            <person name="LaButti K."/>
            <person name="Lindquist E.A."/>
            <person name="Lipzen A."/>
            <person name="Lundell T."/>
            <person name="Morin E."/>
            <person name="Murat C."/>
            <person name="Riley R."/>
            <person name="Ohm R."/>
            <person name="Sun H."/>
            <person name="Tunlid A."/>
            <person name="Henrissat B."/>
            <person name="Grigoriev I.V."/>
            <person name="Hibbett D.S."/>
            <person name="Martin F."/>
        </authorList>
    </citation>
    <scope>NUCLEOTIDE SEQUENCE [LARGE SCALE GENOMIC DNA]</scope>
    <source>
        <strain evidence="8">F 1598</strain>
    </source>
</reference>
<comment type="similarity">
    <text evidence="1 6">Belongs to the peptidase S10 family.</text>
</comment>
<dbReference type="AlphaFoldDB" id="A0A0C3FE58"/>
<evidence type="ECO:0000256" key="1">
    <source>
        <dbReference type="ARBA" id="ARBA00009431"/>
    </source>
</evidence>
<dbReference type="InParanoid" id="A0A0C3FE58"/>
<dbReference type="GO" id="GO:0006508">
    <property type="term" value="P:proteolysis"/>
    <property type="evidence" value="ECO:0007669"/>
    <property type="project" value="UniProtKB-KW"/>
</dbReference>
<dbReference type="PROSITE" id="PS00131">
    <property type="entry name" value="CARBOXYPEPT_SER_SER"/>
    <property type="match status" value="1"/>
</dbReference>
<name>A0A0C3FE58_PILCF</name>
<keyword evidence="5" id="KW-0325">Glycoprotein</keyword>
<keyword evidence="8" id="KW-1185">Reference proteome</keyword>
<proteinExistence type="inferred from homology"/>
<dbReference type="InterPro" id="IPR029058">
    <property type="entry name" value="AB_hydrolase_fold"/>
</dbReference>
<dbReference type="PANTHER" id="PTHR11802">
    <property type="entry name" value="SERINE PROTEASE FAMILY S10 SERINE CARBOXYPEPTIDASE"/>
    <property type="match status" value="1"/>
</dbReference>
<accession>A0A0C3FE58</accession>
<dbReference type="Pfam" id="PF00450">
    <property type="entry name" value="Peptidase_S10"/>
    <property type="match status" value="1"/>
</dbReference>
<dbReference type="EMBL" id="KN832993">
    <property type="protein sequence ID" value="KIM82700.1"/>
    <property type="molecule type" value="Genomic_DNA"/>
</dbReference>
<sequence length="488" mass="53609">MVLSWSVALFSLAITRICAAPTIVNTTIYQQFTSRNDLGTKLRYVKDSGICETTPGVHQVSGYVDIGKNMSMFFWFFESRNSPEQASFTIWLNGGPGCSSMIGRTELHAHSEHGPCKVNPDGNSTALNPYRRVKASWNSVSNMLYVDQPVGTGLSHGTEDVNSTRAAAPPVWKTLQILFESGLFAKYTNRKLILATESYGGHYGPDFVVYFDEQNTKIDNGAIQGQKILISALMINNISGWFDPLLQYKSYVDFATNAPGYGQLQNDTILKQLNKAFYGKNGCKEREEACYAAGSSTASNKICATADNYCIINIFVPAIGDRDQYDLRQNASALFPPSGDIDYLANPSVLKKIGAEPPYNECTDKVGNNFGKTGDDARSLIPELAELVNAGLKTVIWVSQHLTINLSCNWLGGYAAMLAMDWYGKATLRNTPMMNMTINGKPVAAVQNVDNFSFARVFEAGHEIPAFKPAVALEIFSQVIHNEQLHSA</sequence>
<feature type="signal peptide" evidence="6">
    <location>
        <begin position="1"/>
        <end position="19"/>
    </location>
</feature>
<dbReference type="InterPro" id="IPR001563">
    <property type="entry name" value="Peptidase_S10"/>
</dbReference>